<accession>A0A2Z7AW88</accession>
<comment type="subcellular location">
    <subcellularLocation>
        <location evidence="1">Membrane</location>
        <topology evidence="1">Single-pass membrane protein</topology>
    </subcellularLocation>
</comment>
<keyword evidence="5 11" id="KW-0479">Metal-binding</keyword>
<keyword evidence="10" id="KW-0472">Membrane</keyword>
<dbReference type="GO" id="GO:0020037">
    <property type="term" value="F:heme binding"/>
    <property type="evidence" value="ECO:0007669"/>
    <property type="project" value="InterPro"/>
</dbReference>
<evidence type="ECO:0000256" key="8">
    <source>
        <dbReference type="ARBA" id="ARBA00023004"/>
    </source>
</evidence>
<evidence type="ECO:0000256" key="2">
    <source>
        <dbReference type="ARBA" id="ARBA00010617"/>
    </source>
</evidence>
<comment type="similarity">
    <text evidence="2 12">Belongs to the cytochrome P450 family.</text>
</comment>
<evidence type="ECO:0000256" key="12">
    <source>
        <dbReference type="RuleBase" id="RU000461"/>
    </source>
</evidence>
<evidence type="ECO:0000256" key="11">
    <source>
        <dbReference type="PIRSR" id="PIRSR602401-1"/>
    </source>
</evidence>
<dbReference type="GO" id="GO:0016131">
    <property type="term" value="P:brassinosteroid metabolic process"/>
    <property type="evidence" value="ECO:0007669"/>
    <property type="project" value="TreeGrafter"/>
</dbReference>
<dbReference type="SUPFAM" id="SSF48264">
    <property type="entry name" value="Cytochrome P450"/>
    <property type="match status" value="1"/>
</dbReference>
<sequence length="479" mass="54194">MVHTKKDRGSLQEARDQGTKVPNFFGKSERARQYEFYGLISTHFASIPQHTSEGSIFVVWFGTTPRLTISDPALIRQILVEKSEFFEKNESPALVRELEGDGLLSLKGEKWAHHRKIIQPMFHTENLKLMVPIMGKSMEEATEKWSEEMGLTSGGKMEVEVSDWYKKLVEEVIARATFGGSYQDGRPIFELQAQQMVHATQAYHQVFIPGYRLLPTKKNINSRRLEKEVRKSLVNLIDGRMRNKDTAFHKDLLGLMINATTTTTDDPELEITVNDIVQECKTIFFAGKHTTIQLLTWTTVLLAAHPQWQELARHEVLTVCGSRDIPTEDHLPKLKLLSMILNESLRLYPPAVAMIRRAKGDIRLGGGLHVLRGTELLIPILAVHHDPALWGGDAHEFNPMRFAKGVAHAAKHPMAFLPFGLGTRRCIGQNLAILQAKLAIAIILRRFSFELADDYSHSPSVLMLLHPQHGAPMLFRKLN</sequence>
<dbReference type="InterPro" id="IPR017972">
    <property type="entry name" value="Cyt_P450_CS"/>
</dbReference>
<name>A0A2Z7AW88_9LAMI</name>
<dbReference type="PRINTS" id="PR00463">
    <property type="entry name" value="EP450I"/>
</dbReference>
<evidence type="ECO:0000256" key="9">
    <source>
        <dbReference type="ARBA" id="ARBA00023033"/>
    </source>
</evidence>
<dbReference type="InterPro" id="IPR036396">
    <property type="entry name" value="Cyt_P450_sf"/>
</dbReference>
<dbReference type="GO" id="GO:0016705">
    <property type="term" value="F:oxidoreductase activity, acting on paired donors, with incorporation or reduction of molecular oxygen"/>
    <property type="evidence" value="ECO:0007669"/>
    <property type="project" value="InterPro"/>
</dbReference>
<dbReference type="InterPro" id="IPR001128">
    <property type="entry name" value="Cyt_P450"/>
</dbReference>
<dbReference type="PROSITE" id="PS00086">
    <property type="entry name" value="CYTOCHROME_P450"/>
    <property type="match status" value="1"/>
</dbReference>
<comment type="cofactor">
    <cofactor evidence="11">
        <name>heme</name>
        <dbReference type="ChEBI" id="CHEBI:30413"/>
    </cofactor>
</comment>
<evidence type="ECO:0000256" key="1">
    <source>
        <dbReference type="ARBA" id="ARBA00004167"/>
    </source>
</evidence>
<dbReference type="GO" id="GO:0005506">
    <property type="term" value="F:iron ion binding"/>
    <property type="evidence" value="ECO:0007669"/>
    <property type="project" value="InterPro"/>
</dbReference>
<dbReference type="AlphaFoldDB" id="A0A2Z7AW88"/>
<dbReference type="EMBL" id="KV011788">
    <property type="protein sequence ID" value="KZV26105.1"/>
    <property type="molecule type" value="Genomic_DNA"/>
</dbReference>
<dbReference type="Proteomes" id="UP000250235">
    <property type="component" value="Unassembled WGS sequence"/>
</dbReference>
<evidence type="ECO:0000256" key="6">
    <source>
        <dbReference type="ARBA" id="ARBA00022989"/>
    </source>
</evidence>
<dbReference type="GO" id="GO:0009820">
    <property type="term" value="P:alkaloid metabolic process"/>
    <property type="evidence" value="ECO:0007669"/>
    <property type="project" value="UniProtKB-ARBA"/>
</dbReference>
<dbReference type="OrthoDB" id="1470350at2759"/>
<reference evidence="13 14" key="1">
    <citation type="journal article" date="2015" name="Proc. Natl. Acad. Sci. U.S.A.">
        <title>The resurrection genome of Boea hygrometrica: A blueprint for survival of dehydration.</title>
        <authorList>
            <person name="Xiao L."/>
            <person name="Yang G."/>
            <person name="Zhang L."/>
            <person name="Yang X."/>
            <person name="Zhao S."/>
            <person name="Ji Z."/>
            <person name="Zhou Q."/>
            <person name="Hu M."/>
            <person name="Wang Y."/>
            <person name="Chen M."/>
            <person name="Xu Y."/>
            <person name="Jin H."/>
            <person name="Xiao X."/>
            <person name="Hu G."/>
            <person name="Bao F."/>
            <person name="Hu Y."/>
            <person name="Wan P."/>
            <person name="Li L."/>
            <person name="Deng X."/>
            <person name="Kuang T."/>
            <person name="Xiang C."/>
            <person name="Zhu J.K."/>
            <person name="Oliver M.J."/>
            <person name="He Y."/>
        </authorList>
    </citation>
    <scope>NUCLEOTIDE SEQUENCE [LARGE SCALE GENOMIC DNA]</scope>
    <source>
        <strain evidence="14">cv. XS01</strain>
    </source>
</reference>
<proteinExistence type="inferred from homology"/>
<keyword evidence="9 12" id="KW-0503">Monooxygenase</keyword>
<evidence type="ECO:0008006" key="15">
    <source>
        <dbReference type="Google" id="ProtNLM"/>
    </source>
</evidence>
<dbReference type="FunFam" id="1.10.630.10:FF:000029">
    <property type="entry name" value="Cytochrome P450 734A1"/>
    <property type="match status" value="1"/>
</dbReference>
<dbReference type="GO" id="GO:0016020">
    <property type="term" value="C:membrane"/>
    <property type="evidence" value="ECO:0007669"/>
    <property type="project" value="UniProtKB-SubCell"/>
</dbReference>
<evidence type="ECO:0000256" key="4">
    <source>
        <dbReference type="ARBA" id="ARBA00022692"/>
    </source>
</evidence>
<gene>
    <name evidence="13" type="ORF">F511_06031</name>
</gene>
<keyword evidence="14" id="KW-1185">Reference proteome</keyword>
<dbReference type="PANTHER" id="PTHR24282:SF63">
    <property type="entry name" value="CYTOCHROME P450 734A1-LIKE"/>
    <property type="match status" value="1"/>
</dbReference>
<dbReference type="InterPro" id="IPR050665">
    <property type="entry name" value="Cytochrome_P450_Monooxygen"/>
</dbReference>
<dbReference type="PRINTS" id="PR00385">
    <property type="entry name" value="P450"/>
</dbReference>
<organism evidence="13 14">
    <name type="scientific">Dorcoceras hygrometricum</name>
    <dbReference type="NCBI Taxonomy" id="472368"/>
    <lineage>
        <taxon>Eukaryota</taxon>
        <taxon>Viridiplantae</taxon>
        <taxon>Streptophyta</taxon>
        <taxon>Embryophyta</taxon>
        <taxon>Tracheophyta</taxon>
        <taxon>Spermatophyta</taxon>
        <taxon>Magnoliopsida</taxon>
        <taxon>eudicotyledons</taxon>
        <taxon>Gunneridae</taxon>
        <taxon>Pentapetalae</taxon>
        <taxon>asterids</taxon>
        <taxon>lamiids</taxon>
        <taxon>Lamiales</taxon>
        <taxon>Gesneriaceae</taxon>
        <taxon>Didymocarpoideae</taxon>
        <taxon>Trichosporeae</taxon>
        <taxon>Loxocarpinae</taxon>
        <taxon>Dorcoceras</taxon>
    </lineage>
</organism>
<dbReference type="GO" id="GO:0004497">
    <property type="term" value="F:monooxygenase activity"/>
    <property type="evidence" value="ECO:0007669"/>
    <property type="project" value="UniProtKB-KW"/>
</dbReference>
<dbReference type="InterPro" id="IPR002401">
    <property type="entry name" value="Cyt_P450_E_grp-I"/>
</dbReference>
<keyword evidence="4" id="KW-0812">Transmembrane</keyword>
<keyword evidence="8 11" id="KW-0408">Iron</keyword>
<evidence type="ECO:0000313" key="13">
    <source>
        <dbReference type="EMBL" id="KZV26105.1"/>
    </source>
</evidence>
<dbReference type="GO" id="GO:0009753">
    <property type="term" value="P:response to jasmonic acid"/>
    <property type="evidence" value="ECO:0007669"/>
    <property type="project" value="UniProtKB-ARBA"/>
</dbReference>
<feature type="binding site" description="axial binding residue" evidence="11">
    <location>
        <position position="426"/>
    </location>
    <ligand>
        <name>heme</name>
        <dbReference type="ChEBI" id="CHEBI:30413"/>
    </ligand>
    <ligandPart>
        <name>Fe</name>
        <dbReference type="ChEBI" id="CHEBI:18248"/>
    </ligandPart>
</feature>
<evidence type="ECO:0000256" key="5">
    <source>
        <dbReference type="ARBA" id="ARBA00022723"/>
    </source>
</evidence>
<keyword evidence="6" id="KW-1133">Transmembrane helix</keyword>
<evidence type="ECO:0000256" key="3">
    <source>
        <dbReference type="ARBA" id="ARBA00022617"/>
    </source>
</evidence>
<dbReference type="Pfam" id="PF00067">
    <property type="entry name" value="p450"/>
    <property type="match status" value="1"/>
</dbReference>
<protein>
    <recommendedName>
        <fullName evidence="15">Cytochrome P450 734A1-like</fullName>
    </recommendedName>
</protein>
<evidence type="ECO:0000256" key="10">
    <source>
        <dbReference type="ARBA" id="ARBA00023136"/>
    </source>
</evidence>
<evidence type="ECO:0000313" key="14">
    <source>
        <dbReference type="Proteomes" id="UP000250235"/>
    </source>
</evidence>
<dbReference type="GO" id="GO:0010268">
    <property type="term" value="P:brassinosteroid homeostasis"/>
    <property type="evidence" value="ECO:0007669"/>
    <property type="project" value="TreeGrafter"/>
</dbReference>
<keyword evidence="7 12" id="KW-0560">Oxidoreductase</keyword>
<evidence type="ECO:0000256" key="7">
    <source>
        <dbReference type="ARBA" id="ARBA00023002"/>
    </source>
</evidence>
<dbReference type="PANTHER" id="PTHR24282">
    <property type="entry name" value="CYTOCHROME P450 FAMILY MEMBER"/>
    <property type="match status" value="1"/>
</dbReference>
<dbReference type="Gene3D" id="1.10.630.10">
    <property type="entry name" value="Cytochrome P450"/>
    <property type="match status" value="1"/>
</dbReference>
<keyword evidence="3 11" id="KW-0349">Heme</keyword>